<dbReference type="InterPro" id="IPR043129">
    <property type="entry name" value="ATPase_NBD"/>
</dbReference>
<keyword evidence="3" id="KW-1185">Reference proteome</keyword>
<comment type="caution">
    <text evidence="2">The sequence shown here is derived from an EMBL/GenBank/DDBJ whole genome shotgun (WGS) entry which is preliminary data.</text>
</comment>
<evidence type="ECO:0000313" key="3">
    <source>
        <dbReference type="Proteomes" id="UP000678228"/>
    </source>
</evidence>
<dbReference type="CDD" id="cd24068">
    <property type="entry name" value="ASKHA_NBD_ROK_FnNanK-like"/>
    <property type="match status" value="1"/>
</dbReference>
<dbReference type="Proteomes" id="UP000678228">
    <property type="component" value="Unassembled WGS sequence"/>
</dbReference>
<dbReference type="EMBL" id="JAGKSQ010000010">
    <property type="protein sequence ID" value="MBP3953146.1"/>
    <property type="molecule type" value="Genomic_DNA"/>
</dbReference>
<protein>
    <submittedName>
        <fullName evidence="2">ROK family protein</fullName>
    </submittedName>
</protein>
<accession>A0A940WVQ3</accession>
<dbReference type="InterPro" id="IPR000600">
    <property type="entry name" value="ROK"/>
</dbReference>
<dbReference type="SUPFAM" id="SSF53067">
    <property type="entry name" value="Actin-like ATPase domain"/>
    <property type="match status" value="1"/>
</dbReference>
<dbReference type="RefSeq" id="WP_210599002.1">
    <property type="nucleotide sequence ID" value="NZ_JAGKSQ010000010.1"/>
</dbReference>
<comment type="similarity">
    <text evidence="1">Belongs to the ROK (NagC/XylR) family.</text>
</comment>
<dbReference type="Gene3D" id="3.30.420.40">
    <property type="match status" value="2"/>
</dbReference>
<dbReference type="AlphaFoldDB" id="A0A940WVQ3"/>
<name>A0A940WVQ3_9BACI</name>
<organism evidence="2 3">
    <name type="scientific">Halalkalibacter suaedae</name>
    <dbReference type="NCBI Taxonomy" id="2822140"/>
    <lineage>
        <taxon>Bacteria</taxon>
        <taxon>Bacillati</taxon>
        <taxon>Bacillota</taxon>
        <taxon>Bacilli</taxon>
        <taxon>Bacillales</taxon>
        <taxon>Bacillaceae</taxon>
        <taxon>Halalkalibacter</taxon>
    </lineage>
</organism>
<gene>
    <name evidence="2" type="ORF">J7W16_18645</name>
</gene>
<dbReference type="PANTHER" id="PTHR18964">
    <property type="entry name" value="ROK (REPRESSOR, ORF, KINASE) FAMILY"/>
    <property type="match status" value="1"/>
</dbReference>
<dbReference type="InterPro" id="IPR049874">
    <property type="entry name" value="ROK_cs"/>
</dbReference>
<dbReference type="Pfam" id="PF00480">
    <property type="entry name" value="ROK"/>
    <property type="match status" value="1"/>
</dbReference>
<proteinExistence type="inferred from homology"/>
<sequence>MGDYAVGIDIGGTKVAIGLVDDQGVIQAQKTIKMNQNIPPTEMVREMIDSLRELLLSVGINQSELKGIGIGAPGPLNSSQGIIISPPNLPKWRDFHLVDEMKKYVDLPIRLENDANAAAVAEKWVGAAQKDDSFVYLTISTGIGAGIFLDGKLISGRTGNAGEFGHVVLDASQDPCDCGQRGCWTSLASGTAIAKRASMILGKPVTTEEVIELAKLGDPQMSLFIQDTFEYIGMGCVTIINSLDPGKVIIGGGVSQAGDLLFATVREYVRMYALNPSGRDTEIVEAELGQMSGLVGAAGLVCLD</sequence>
<dbReference type="PROSITE" id="PS01125">
    <property type="entry name" value="ROK"/>
    <property type="match status" value="1"/>
</dbReference>
<evidence type="ECO:0000313" key="2">
    <source>
        <dbReference type="EMBL" id="MBP3953146.1"/>
    </source>
</evidence>
<evidence type="ECO:0000256" key="1">
    <source>
        <dbReference type="ARBA" id="ARBA00006479"/>
    </source>
</evidence>
<reference evidence="2" key="1">
    <citation type="submission" date="2021-03" db="EMBL/GenBank/DDBJ databases">
        <title>Bacillus suaedae sp. nov., isolated from Suaeda aralocaspica.</title>
        <authorList>
            <person name="Lei R.F.R."/>
        </authorList>
    </citation>
    <scope>NUCLEOTIDE SEQUENCE</scope>
    <source>
        <strain evidence="2">YZJH907-2</strain>
    </source>
</reference>
<dbReference type="PANTHER" id="PTHR18964:SF149">
    <property type="entry name" value="BIFUNCTIONAL UDP-N-ACETYLGLUCOSAMINE 2-EPIMERASE_N-ACETYLMANNOSAMINE KINASE"/>
    <property type="match status" value="1"/>
</dbReference>